<keyword evidence="1" id="KW-0472">Membrane</keyword>
<dbReference type="SMART" id="SM00315">
    <property type="entry name" value="RGS"/>
    <property type="match status" value="1"/>
</dbReference>
<dbReference type="InterPro" id="IPR036305">
    <property type="entry name" value="RGS_sf"/>
</dbReference>
<reference evidence="3 4" key="1">
    <citation type="submission" date="2016-10" db="EMBL/GenBank/DDBJ databases">
        <title>The genome of Paramicrosporidium saccamoebae is the missing link in understanding Cryptomycota and Microsporidia evolution.</title>
        <authorList>
            <person name="Quandt C.A."/>
            <person name="Beaudet D."/>
            <person name="Corsaro D."/>
            <person name="Michel R."/>
            <person name="Corradi N."/>
            <person name="James T."/>
        </authorList>
    </citation>
    <scope>NUCLEOTIDE SEQUENCE [LARGE SCALE GENOMIC DNA]</scope>
    <source>
        <strain evidence="3 4">KSL3</strain>
    </source>
</reference>
<dbReference type="EMBL" id="MTSL01000065">
    <property type="protein sequence ID" value="PJF19425.1"/>
    <property type="molecule type" value="Genomic_DNA"/>
</dbReference>
<dbReference type="SUPFAM" id="SSF48097">
    <property type="entry name" value="Regulator of G-protein signaling, RGS"/>
    <property type="match status" value="1"/>
</dbReference>
<organism evidence="3 4">
    <name type="scientific">Paramicrosporidium saccamoebae</name>
    <dbReference type="NCBI Taxonomy" id="1246581"/>
    <lineage>
        <taxon>Eukaryota</taxon>
        <taxon>Fungi</taxon>
        <taxon>Fungi incertae sedis</taxon>
        <taxon>Cryptomycota</taxon>
        <taxon>Cryptomycota incertae sedis</taxon>
        <taxon>Paramicrosporidium</taxon>
    </lineage>
</organism>
<evidence type="ECO:0000259" key="2">
    <source>
        <dbReference type="PROSITE" id="PS50132"/>
    </source>
</evidence>
<dbReference type="AlphaFoldDB" id="A0A2H9TNU3"/>
<evidence type="ECO:0000313" key="3">
    <source>
        <dbReference type="EMBL" id="PJF19425.1"/>
    </source>
</evidence>
<dbReference type="Gene3D" id="1.10.167.10">
    <property type="entry name" value="Regulator of G-protein Signalling 4, domain 2"/>
    <property type="match status" value="1"/>
</dbReference>
<dbReference type="CDD" id="cd07440">
    <property type="entry name" value="RGS"/>
    <property type="match status" value="1"/>
</dbReference>
<keyword evidence="4" id="KW-1185">Reference proteome</keyword>
<dbReference type="STRING" id="1246581.A0A2H9TNU3"/>
<name>A0A2H9TNU3_9FUNG</name>
<evidence type="ECO:0000313" key="4">
    <source>
        <dbReference type="Proteomes" id="UP000240830"/>
    </source>
</evidence>
<dbReference type="Proteomes" id="UP000240830">
    <property type="component" value="Unassembled WGS sequence"/>
</dbReference>
<accession>A0A2H9TNU3</accession>
<dbReference type="PROSITE" id="PS50132">
    <property type="entry name" value="RGS"/>
    <property type="match status" value="1"/>
</dbReference>
<feature type="transmembrane region" description="Helical" evidence="1">
    <location>
        <begin position="37"/>
        <end position="59"/>
    </location>
</feature>
<proteinExistence type="predicted"/>
<dbReference type="InterPro" id="IPR044926">
    <property type="entry name" value="RGS_subdomain_2"/>
</dbReference>
<keyword evidence="1" id="KW-0812">Transmembrane</keyword>
<dbReference type="InterPro" id="IPR016137">
    <property type="entry name" value="RGS"/>
</dbReference>
<gene>
    <name evidence="3" type="ORF">PSACC_00779</name>
</gene>
<dbReference type="PANTHER" id="PTHR10845">
    <property type="entry name" value="REGULATOR OF G PROTEIN SIGNALING"/>
    <property type="match status" value="1"/>
</dbReference>
<comment type="caution">
    <text evidence="3">The sequence shown here is derived from an EMBL/GenBank/DDBJ whole genome shotgun (WGS) entry which is preliminary data.</text>
</comment>
<keyword evidence="1" id="KW-1133">Transmembrane helix</keyword>
<dbReference type="PANTHER" id="PTHR10845:SF192">
    <property type="entry name" value="DOUBLE HIT, ISOFORM B"/>
    <property type="match status" value="1"/>
</dbReference>
<protein>
    <recommendedName>
        <fullName evidence="2">RGS domain-containing protein</fullName>
    </recommendedName>
</protein>
<sequence length="332" mass="38462">MMATISTVHFMAGTVLSCVNRLDRFPEHSRCTFCLETFGVVMAVALYVVLWCPVMLYYLRDVKDAYGLRRDLKVGMSYGLPSYLLYTCFRRYDFLQSLRLEVPSFLFLLFSMASLHSSTVTAPLVRTYFWVPEELEPDDEEKRRRQRSPHDLVINSPSFSHPIVIPHRPIPLEQVLDNPGLAVPFEAYSKSAFVWDSVLFHREVQLFRRIVSESPSRLYMESQRIYEQYIEPGSPCEMNLSFAVVQRINSAVGAERLWAGMFDEAQAEIIRLVGNCTYRNFLYTLDATTKAQYMIPMGQHMPCPATIEMEEYDMNRDDDSFLLAQSALLEIW</sequence>
<dbReference type="Pfam" id="PF00615">
    <property type="entry name" value="RGS"/>
    <property type="match status" value="1"/>
</dbReference>
<feature type="domain" description="RGS" evidence="2">
    <location>
        <begin position="171"/>
        <end position="284"/>
    </location>
</feature>
<evidence type="ECO:0000256" key="1">
    <source>
        <dbReference type="SAM" id="Phobius"/>
    </source>
</evidence>
<dbReference type="OrthoDB" id="196547at2759"/>